<feature type="compositionally biased region" description="Polar residues" evidence="1">
    <location>
        <begin position="1"/>
        <end position="12"/>
    </location>
</feature>
<dbReference type="EMBL" id="QXBN01000127">
    <property type="protein sequence ID" value="RIT24272.1"/>
    <property type="molecule type" value="Genomic_DNA"/>
</dbReference>
<feature type="region of interest" description="Disordered" evidence="1">
    <location>
        <begin position="157"/>
        <end position="201"/>
    </location>
</feature>
<feature type="compositionally biased region" description="Basic and acidic residues" evidence="1">
    <location>
        <begin position="13"/>
        <end position="29"/>
    </location>
</feature>
<sequence length="201" mass="21602">DINETGNSSDLSEQNHSEEISRDDKPKRLSDEWWATVASPKSQRCIAHRKNGNRCQRAAYAGQKVCGHHGGRAPAAIAAARRRLGEAAETMAQQLLKMATDPNVADAVKLKAITEALDRASVTSKTTVGVEISTAPHFEAIFDGAVEAGSRADYRRSQGITDDTTPPALASPDSFSPIDVEFSNDESGNVRSQGQPMSHDD</sequence>
<evidence type="ECO:0000313" key="2">
    <source>
        <dbReference type="EMBL" id="RIT24272.1"/>
    </source>
</evidence>
<feature type="region of interest" description="Disordered" evidence="1">
    <location>
        <begin position="1"/>
        <end position="29"/>
    </location>
</feature>
<organism evidence="2 3">
    <name type="scientific">Mycobacteroides abscessus</name>
    <dbReference type="NCBI Taxonomy" id="36809"/>
    <lineage>
        <taxon>Bacteria</taxon>
        <taxon>Bacillati</taxon>
        <taxon>Actinomycetota</taxon>
        <taxon>Actinomycetes</taxon>
        <taxon>Mycobacteriales</taxon>
        <taxon>Mycobacteriaceae</taxon>
        <taxon>Mycobacteroides</taxon>
    </lineage>
</organism>
<comment type="caution">
    <text evidence="2">The sequence shown here is derived from an EMBL/GenBank/DDBJ whole genome shotgun (WGS) entry which is preliminary data.</text>
</comment>
<gene>
    <name evidence="2" type="ORF">D2E76_29035</name>
</gene>
<proteinExistence type="predicted"/>
<feature type="compositionally biased region" description="Polar residues" evidence="1">
    <location>
        <begin position="185"/>
        <end position="201"/>
    </location>
</feature>
<dbReference type="AlphaFoldDB" id="A0ABD7HEZ5"/>
<protein>
    <submittedName>
        <fullName evidence="2">Uncharacterized protein</fullName>
    </submittedName>
</protein>
<evidence type="ECO:0000313" key="3">
    <source>
        <dbReference type="Proteomes" id="UP000284557"/>
    </source>
</evidence>
<dbReference type="Proteomes" id="UP000284557">
    <property type="component" value="Unassembled WGS sequence"/>
</dbReference>
<feature type="non-terminal residue" evidence="2">
    <location>
        <position position="201"/>
    </location>
</feature>
<evidence type="ECO:0000256" key="1">
    <source>
        <dbReference type="SAM" id="MobiDB-lite"/>
    </source>
</evidence>
<feature type="non-terminal residue" evidence="2">
    <location>
        <position position="1"/>
    </location>
</feature>
<name>A0ABD7HEZ5_9MYCO</name>
<accession>A0ABD7HEZ5</accession>
<reference evidence="2 3" key="1">
    <citation type="submission" date="2018-08" db="EMBL/GenBank/DDBJ databases">
        <title>Linezolid Resistance in Mycobacterium abscessus: MIC Distribution and Comprehensive Investigation of Resistance Mechanisms.</title>
        <authorList>
            <person name="Ye M."/>
            <person name="Xu L."/>
            <person name="Zou Y."/>
            <person name="Li B."/>
            <person name="Guo Q."/>
            <person name="Zhang Y."/>
            <person name="Zhan M."/>
            <person name="Xu B."/>
            <person name="Yu F."/>
            <person name="Zhang Z."/>
            <person name="Chu H."/>
        </authorList>
    </citation>
    <scope>NUCLEOTIDE SEQUENCE [LARGE SCALE GENOMIC DNA]</scope>
    <source>
        <strain evidence="2 3">G143</strain>
    </source>
</reference>